<dbReference type="InterPro" id="IPR020550">
    <property type="entry name" value="Inositol_monophosphatase_CS"/>
</dbReference>
<dbReference type="PROSITE" id="PS00630">
    <property type="entry name" value="IMP_2"/>
    <property type="match status" value="1"/>
</dbReference>
<sequence>PISIHTQARLEESRIYVGHGKANPSVLAQAPLVSMITKTVEAVNYGSSVIGLMSVALNRLDGLISPSLRYWDIAAARCIIREAGGYAEIWSSDWKYQLTDAECAQADEKSLLSLVVAGNKALFKEMVQLITTT</sequence>
<dbReference type="Pfam" id="PF00459">
    <property type="entry name" value="Inositol_P"/>
    <property type="match status" value="1"/>
</dbReference>
<protein>
    <recommendedName>
        <fullName evidence="2">Inositol monophosphatase</fullName>
    </recommendedName>
</protein>
<dbReference type="SUPFAM" id="SSF56655">
    <property type="entry name" value="Carbohydrate phosphatase"/>
    <property type="match status" value="1"/>
</dbReference>
<evidence type="ECO:0000313" key="1">
    <source>
        <dbReference type="EMBL" id="GAH46814.1"/>
    </source>
</evidence>
<reference evidence="1" key="1">
    <citation type="journal article" date="2014" name="Front. Microbiol.">
        <title>High frequency of phylogenetically diverse reductive dehalogenase-homologous genes in deep subseafloor sedimentary metagenomes.</title>
        <authorList>
            <person name="Kawai M."/>
            <person name="Futagami T."/>
            <person name="Toyoda A."/>
            <person name="Takaki Y."/>
            <person name="Nishi S."/>
            <person name="Hori S."/>
            <person name="Arai W."/>
            <person name="Tsubouchi T."/>
            <person name="Morono Y."/>
            <person name="Uchiyama I."/>
            <person name="Ito T."/>
            <person name="Fujiyama A."/>
            <person name="Inagaki F."/>
            <person name="Takami H."/>
        </authorList>
    </citation>
    <scope>NUCLEOTIDE SEQUENCE</scope>
    <source>
        <strain evidence="1">Expedition CK06-06</strain>
    </source>
</reference>
<dbReference type="GO" id="GO:0046854">
    <property type="term" value="P:phosphatidylinositol phosphate biosynthetic process"/>
    <property type="evidence" value="ECO:0007669"/>
    <property type="project" value="InterPro"/>
</dbReference>
<organism evidence="1">
    <name type="scientific">marine sediment metagenome</name>
    <dbReference type="NCBI Taxonomy" id="412755"/>
    <lineage>
        <taxon>unclassified sequences</taxon>
        <taxon>metagenomes</taxon>
        <taxon>ecological metagenomes</taxon>
    </lineage>
</organism>
<dbReference type="InterPro" id="IPR000760">
    <property type="entry name" value="Inositol_monophosphatase-like"/>
</dbReference>
<name>X1GYW7_9ZZZZ</name>
<comment type="caution">
    <text evidence="1">The sequence shown here is derived from an EMBL/GenBank/DDBJ whole genome shotgun (WGS) entry which is preliminary data.</text>
</comment>
<proteinExistence type="predicted"/>
<dbReference type="EMBL" id="BARU01007662">
    <property type="protein sequence ID" value="GAH46814.1"/>
    <property type="molecule type" value="Genomic_DNA"/>
</dbReference>
<feature type="non-terminal residue" evidence="1">
    <location>
        <position position="1"/>
    </location>
</feature>
<gene>
    <name evidence="1" type="ORF">S03H2_15099</name>
</gene>
<accession>X1GYW7</accession>
<dbReference type="Gene3D" id="3.40.190.80">
    <property type="match status" value="1"/>
</dbReference>
<evidence type="ECO:0008006" key="2">
    <source>
        <dbReference type="Google" id="ProtNLM"/>
    </source>
</evidence>
<dbReference type="AlphaFoldDB" id="X1GYW7"/>